<dbReference type="AlphaFoldDB" id="A0A4Y2ELC5"/>
<sequence>MYCFLTSCHSSLQSFNCKCDTKLYGIKVKTDEYWYDEGKHHTYKPPPPGWKYDMEQGSKSANVPLLNEIFVPLSKPQPGRSRSSNPNQRQGFPPQRGQSQFQEGRIPTDLQQFNPNRGQIQIFEGGQPVNPFQSQQDHSHGGQIHGSVNNGQFGGSFQSQEHFPNSGQNNDPNFNNGPGSLTGARGSQGSGRNSQEDTTDDIEEALEEMTEEPSSSISLFGKEYILCSIVLILNYAYQYILNI</sequence>
<accession>A0A4Y2ELC5</accession>
<reference evidence="2 3" key="1">
    <citation type="journal article" date="2019" name="Sci. Rep.">
        <title>Orb-weaving spider Araneus ventricosus genome elucidates the spidroin gene catalogue.</title>
        <authorList>
            <person name="Kono N."/>
            <person name="Nakamura H."/>
            <person name="Ohtoshi R."/>
            <person name="Moran D.A.P."/>
            <person name="Shinohara A."/>
            <person name="Yoshida Y."/>
            <person name="Fujiwara M."/>
            <person name="Mori M."/>
            <person name="Tomita M."/>
            <person name="Arakawa K."/>
        </authorList>
    </citation>
    <scope>NUCLEOTIDE SEQUENCE [LARGE SCALE GENOMIC DNA]</scope>
</reference>
<evidence type="ECO:0000313" key="3">
    <source>
        <dbReference type="Proteomes" id="UP000499080"/>
    </source>
</evidence>
<dbReference type="EMBL" id="BGPR01000634">
    <property type="protein sequence ID" value="GBM29347.1"/>
    <property type="molecule type" value="Genomic_DNA"/>
</dbReference>
<feature type="compositionally biased region" description="Polar residues" evidence="1">
    <location>
        <begin position="146"/>
        <end position="193"/>
    </location>
</feature>
<feature type="compositionally biased region" description="Polar residues" evidence="1">
    <location>
        <begin position="80"/>
        <end position="100"/>
    </location>
</feature>
<name>A0A4Y2ELC5_ARAVE</name>
<gene>
    <name evidence="2" type="ORF">AVEN_175986_1</name>
</gene>
<proteinExistence type="predicted"/>
<keyword evidence="3" id="KW-1185">Reference proteome</keyword>
<comment type="caution">
    <text evidence="2">The sequence shown here is derived from an EMBL/GenBank/DDBJ whole genome shotgun (WGS) entry which is preliminary data.</text>
</comment>
<dbReference type="Proteomes" id="UP000499080">
    <property type="component" value="Unassembled WGS sequence"/>
</dbReference>
<dbReference type="OrthoDB" id="6436510at2759"/>
<protein>
    <submittedName>
        <fullName evidence="2">Uncharacterized protein</fullName>
    </submittedName>
</protein>
<evidence type="ECO:0000256" key="1">
    <source>
        <dbReference type="SAM" id="MobiDB-lite"/>
    </source>
</evidence>
<organism evidence="2 3">
    <name type="scientific">Araneus ventricosus</name>
    <name type="common">Orbweaver spider</name>
    <name type="synonym">Epeira ventricosa</name>
    <dbReference type="NCBI Taxonomy" id="182803"/>
    <lineage>
        <taxon>Eukaryota</taxon>
        <taxon>Metazoa</taxon>
        <taxon>Ecdysozoa</taxon>
        <taxon>Arthropoda</taxon>
        <taxon>Chelicerata</taxon>
        <taxon>Arachnida</taxon>
        <taxon>Araneae</taxon>
        <taxon>Araneomorphae</taxon>
        <taxon>Entelegynae</taxon>
        <taxon>Araneoidea</taxon>
        <taxon>Araneidae</taxon>
        <taxon>Araneus</taxon>
    </lineage>
</organism>
<evidence type="ECO:0000313" key="2">
    <source>
        <dbReference type="EMBL" id="GBM29347.1"/>
    </source>
</evidence>
<feature type="region of interest" description="Disordered" evidence="1">
    <location>
        <begin position="121"/>
        <end position="199"/>
    </location>
</feature>
<feature type="region of interest" description="Disordered" evidence="1">
    <location>
        <begin position="73"/>
        <end position="100"/>
    </location>
</feature>